<comment type="caution">
    <text evidence="7">The sequence shown here is derived from an EMBL/GenBank/DDBJ whole genome shotgun (WGS) entry which is preliminary data.</text>
</comment>
<dbReference type="Pfam" id="PF01943">
    <property type="entry name" value="Polysacc_synt"/>
    <property type="match status" value="1"/>
</dbReference>
<dbReference type="EMBL" id="ADLQ01000010">
    <property type="protein sequence ID" value="EGA95830.1"/>
    <property type="molecule type" value="Genomic_DNA"/>
</dbReference>
<evidence type="ECO:0000256" key="5">
    <source>
        <dbReference type="ARBA" id="ARBA00023136"/>
    </source>
</evidence>
<dbReference type="InterPro" id="IPR050833">
    <property type="entry name" value="Poly_Biosynth_Transport"/>
</dbReference>
<reference evidence="7 8" key="1">
    <citation type="submission" date="2010-12" db="EMBL/GenBank/DDBJ databases">
        <title>The Genome Sequence of Clostridium symbiosum strain WAL-14163.</title>
        <authorList>
            <person name="Earl A."/>
            <person name="Ward D."/>
            <person name="Feldgarden M."/>
            <person name="Gevers D."/>
            <person name="Finegold S.M."/>
            <person name="Summanen P.H."/>
            <person name="Molitoris D.R."/>
            <person name="Vaisanen M.L."/>
            <person name="Daigneault M."/>
            <person name="Young S.K."/>
            <person name="Zeng Q."/>
            <person name="Gargeya S."/>
            <person name="Fitzgerald M."/>
            <person name="Haas B."/>
            <person name="Abouelleil A."/>
            <person name="Alvarado L."/>
            <person name="Arachchi H.M."/>
            <person name="Berlin A."/>
            <person name="Brown A."/>
            <person name="Chapman S.B."/>
            <person name="Chen Z."/>
            <person name="Dunbar C."/>
            <person name="Freedman E."/>
            <person name="Gearin G."/>
            <person name="Gellesch M."/>
            <person name="Goldberg J."/>
            <person name="Griggs A."/>
            <person name="Gujja S."/>
            <person name="Heilman E."/>
            <person name="Heiman D."/>
            <person name="Howarth C."/>
            <person name="Larson L."/>
            <person name="Lui A."/>
            <person name="MacDonald P.J.P."/>
            <person name="Mehta T."/>
            <person name="Montmayeur A."/>
            <person name="Murphy C."/>
            <person name="Neiman D."/>
            <person name="Pearson M."/>
            <person name="Priest M."/>
            <person name="Roberts A."/>
            <person name="Saif S."/>
            <person name="Shea T."/>
            <person name="Shenoy N."/>
            <person name="Sisk P."/>
            <person name="Stolte C."/>
            <person name="Sykes S."/>
            <person name="White J."/>
            <person name="Yandava C."/>
            <person name="Nusbaum C."/>
            <person name="Birren B."/>
        </authorList>
    </citation>
    <scope>NUCLEOTIDE SEQUENCE [LARGE SCALE GENOMIC DNA]</scope>
    <source>
        <strain evidence="7 8">WAL-14163</strain>
    </source>
</reference>
<keyword evidence="4 6" id="KW-1133">Transmembrane helix</keyword>
<feature type="transmembrane region" description="Helical" evidence="6">
    <location>
        <begin position="21"/>
        <end position="40"/>
    </location>
</feature>
<dbReference type="Proteomes" id="UP000002970">
    <property type="component" value="Unassembled WGS sequence"/>
</dbReference>
<feature type="transmembrane region" description="Helical" evidence="6">
    <location>
        <begin position="120"/>
        <end position="137"/>
    </location>
</feature>
<proteinExistence type="predicted"/>
<feature type="transmembrane region" description="Helical" evidence="6">
    <location>
        <begin position="177"/>
        <end position="195"/>
    </location>
</feature>
<feature type="transmembrane region" description="Helical" evidence="6">
    <location>
        <begin position="252"/>
        <end position="274"/>
    </location>
</feature>
<keyword evidence="3 6" id="KW-0812">Transmembrane</keyword>
<evidence type="ECO:0000256" key="3">
    <source>
        <dbReference type="ARBA" id="ARBA00022692"/>
    </source>
</evidence>
<feature type="transmembrane region" description="Helical" evidence="6">
    <location>
        <begin position="149"/>
        <end position="171"/>
    </location>
</feature>
<evidence type="ECO:0000313" key="8">
    <source>
        <dbReference type="Proteomes" id="UP000002970"/>
    </source>
</evidence>
<organism evidence="7 8">
    <name type="scientific">Clostridium symbiosum (strain WAL-14163)</name>
    <dbReference type="NCBI Taxonomy" id="742740"/>
    <lineage>
        <taxon>Bacteria</taxon>
        <taxon>Bacillati</taxon>
        <taxon>Bacillota</taxon>
        <taxon>Clostridia</taxon>
        <taxon>Lachnospirales</taxon>
        <taxon>Lachnospiraceae</taxon>
        <taxon>Otoolea</taxon>
    </lineage>
</organism>
<feature type="transmembrane region" description="Helical" evidence="6">
    <location>
        <begin position="294"/>
        <end position="318"/>
    </location>
</feature>
<evidence type="ECO:0000256" key="2">
    <source>
        <dbReference type="ARBA" id="ARBA00022475"/>
    </source>
</evidence>
<evidence type="ECO:0000313" key="7">
    <source>
        <dbReference type="EMBL" id="EGA95830.1"/>
    </source>
</evidence>
<evidence type="ECO:0000256" key="6">
    <source>
        <dbReference type="SAM" id="Phobius"/>
    </source>
</evidence>
<sequence length="413" mass="46150">MKAFLKRIDSPFIRDCINVFMTKYSIYVLAMITSVVTARALGPEGKGTQGVIVALAGVFTQFGGFGLTSANTYYIAKNVEDRYAIMGNSYLMTGAASCIILICCLSSAKWIQFFSFGEKELVFAACLFLIQLLNLYQNNCLIAMGRIKAYSMSEMIPVILYLVFILVGAYTSQLTPYSLIALSIICYGIAWIYSYKKSMLPIARLCISLEYLKKQFSYGIIIYIICFFQYLILRVDVLMINAYLGAGATGLYSVAVNLIDTINMIFTAVGMLVFPKIAAMDNKKEEIAFMKKIIVGVLVIALITVILGFLFSGPVITILYGRAYAESVRVFNYLLLGILFRAVVTLENNYIAGKNKNKKVLFIIFICFCVNIILNRVWIPRIGITGAAMASNISYMLMCIFTTLILWNMVKKE</sequence>
<dbReference type="STRING" id="1512.GCA_900049235_00280"/>
<dbReference type="eggNOG" id="COG2244">
    <property type="taxonomic scope" value="Bacteria"/>
</dbReference>
<protein>
    <submittedName>
        <fullName evidence="7">Uncharacterized protein</fullName>
    </submittedName>
</protein>
<comment type="subcellular location">
    <subcellularLocation>
        <location evidence="1">Cell membrane</location>
        <topology evidence="1">Multi-pass membrane protein</topology>
    </subcellularLocation>
</comment>
<dbReference type="AlphaFoldDB" id="E7GH52"/>
<keyword evidence="5 6" id="KW-0472">Membrane</keyword>
<feature type="transmembrane region" description="Helical" evidence="6">
    <location>
        <begin position="216"/>
        <end position="232"/>
    </location>
</feature>
<dbReference type="HOGENOM" id="CLU_050201_0_0_9"/>
<feature type="transmembrane region" description="Helical" evidence="6">
    <location>
        <begin position="384"/>
        <end position="407"/>
    </location>
</feature>
<feature type="transmembrane region" description="Helical" evidence="6">
    <location>
        <begin position="88"/>
        <end position="108"/>
    </location>
</feature>
<dbReference type="PANTHER" id="PTHR30250">
    <property type="entry name" value="PST FAMILY PREDICTED COLANIC ACID TRANSPORTER"/>
    <property type="match status" value="1"/>
</dbReference>
<gene>
    <name evidence="7" type="ORF">HMPREF9474_00245</name>
</gene>
<feature type="transmembrane region" description="Helical" evidence="6">
    <location>
        <begin position="52"/>
        <end position="76"/>
    </location>
</feature>
<dbReference type="InterPro" id="IPR002797">
    <property type="entry name" value="Polysacc_synth"/>
</dbReference>
<name>E7GH52_CLOS6</name>
<accession>E7GH52</accession>
<keyword evidence="8" id="KW-1185">Reference proteome</keyword>
<keyword evidence="2" id="KW-1003">Cell membrane</keyword>
<dbReference type="PANTHER" id="PTHR30250:SF11">
    <property type="entry name" value="O-ANTIGEN TRANSPORTER-RELATED"/>
    <property type="match status" value="1"/>
</dbReference>
<evidence type="ECO:0000256" key="1">
    <source>
        <dbReference type="ARBA" id="ARBA00004651"/>
    </source>
</evidence>
<feature type="transmembrane region" description="Helical" evidence="6">
    <location>
        <begin position="330"/>
        <end position="348"/>
    </location>
</feature>
<dbReference type="CDD" id="cd13128">
    <property type="entry name" value="MATE_Wzx_like"/>
    <property type="match status" value="1"/>
</dbReference>
<evidence type="ECO:0000256" key="4">
    <source>
        <dbReference type="ARBA" id="ARBA00022989"/>
    </source>
</evidence>
<feature type="transmembrane region" description="Helical" evidence="6">
    <location>
        <begin position="360"/>
        <end position="378"/>
    </location>
</feature>
<dbReference type="GO" id="GO:0005886">
    <property type="term" value="C:plasma membrane"/>
    <property type="evidence" value="ECO:0007669"/>
    <property type="project" value="UniProtKB-SubCell"/>
</dbReference>